<evidence type="ECO:0000313" key="3">
    <source>
        <dbReference type="Proteomes" id="UP000008851"/>
    </source>
</evidence>
<organism evidence="2 3">
    <name type="scientific">Xanthomonas oryzae pv. oryzicola (strain BLS256)</name>
    <dbReference type="NCBI Taxonomy" id="383407"/>
    <lineage>
        <taxon>Bacteria</taxon>
        <taxon>Pseudomonadati</taxon>
        <taxon>Pseudomonadota</taxon>
        <taxon>Gammaproteobacteria</taxon>
        <taxon>Lysobacterales</taxon>
        <taxon>Lysobacteraceae</taxon>
        <taxon>Xanthomonas</taxon>
    </lineage>
</organism>
<dbReference type="EMBL" id="CP003057">
    <property type="protein sequence ID" value="AEQ96045.1"/>
    <property type="molecule type" value="Genomic_DNA"/>
</dbReference>
<evidence type="ECO:0000313" key="2">
    <source>
        <dbReference type="EMBL" id="AEQ96045.1"/>
    </source>
</evidence>
<feature type="region of interest" description="Disordered" evidence="1">
    <location>
        <begin position="1"/>
        <end position="29"/>
    </location>
</feature>
<name>G7TAT3_XANOB</name>
<dbReference type="HOGENOM" id="CLU_3190686_0_0_6"/>
<dbReference type="Proteomes" id="UP000008851">
    <property type="component" value="Chromosome"/>
</dbReference>
<protein>
    <submittedName>
        <fullName evidence="2">Putative excinuclease subunit</fullName>
    </submittedName>
</protein>
<gene>
    <name evidence="2" type="ORF">XOC_1890</name>
</gene>
<dbReference type="KEGG" id="xor:XOC_1890"/>
<reference evidence="2 3" key="1">
    <citation type="journal article" date="2011" name="J. Bacteriol.">
        <title>Two new complete genome sequences offer insight into host and tissue specificity of plant pathogenic Xanthomonas spp.</title>
        <authorList>
            <person name="Bogdanove A.J."/>
            <person name="Koebnik R."/>
            <person name="Lu H."/>
            <person name="Furutani A."/>
            <person name="Angiuoli S.V."/>
            <person name="Patil P.B."/>
            <person name="Van Sluys M.A."/>
            <person name="Ryan R.P."/>
            <person name="Meyer D.F."/>
            <person name="Han S.W."/>
            <person name="Aparna G."/>
            <person name="Rajaram M."/>
            <person name="Delcher A.L."/>
            <person name="Phillippy A.M."/>
            <person name="Puiu D."/>
            <person name="Schatz M.C."/>
            <person name="Shumway M."/>
            <person name="Sommer D.D."/>
            <person name="Trapnell C."/>
            <person name="Benahmed F."/>
            <person name="Dimitrov G."/>
            <person name="Madupu R."/>
            <person name="Radune D."/>
            <person name="Sullivan S."/>
            <person name="Jha G."/>
            <person name="Ishihara H."/>
            <person name="Lee S.W."/>
            <person name="Pandey A."/>
            <person name="Sharma V."/>
            <person name="Sriariyanun M."/>
            <person name="Szurek B."/>
            <person name="Vera-Cruz C.M."/>
            <person name="Dorman K.S."/>
            <person name="Ronald P.C."/>
            <person name="Verdier V."/>
            <person name="Dow J.M."/>
            <person name="Sonti R.V."/>
            <person name="Tsuge S."/>
            <person name="Brendel V.P."/>
            <person name="Rabinowicz P.D."/>
            <person name="Leach J.E."/>
            <person name="White F.F."/>
            <person name="Salzberg S.L."/>
        </authorList>
    </citation>
    <scope>NUCLEOTIDE SEQUENCE [LARGE SCALE GENOMIC DNA]</scope>
    <source>
        <strain evidence="2 3">BLS256</strain>
    </source>
</reference>
<proteinExistence type="predicted"/>
<dbReference type="AlphaFoldDB" id="G7TAT3"/>
<sequence length="46" mass="5215">MPRDRHSLGSTSALTAARNVKAGPGDFDRDRSWILRRGLERRLHNA</sequence>
<accession>G7TAT3</accession>
<evidence type="ECO:0000256" key="1">
    <source>
        <dbReference type="SAM" id="MobiDB-lite"/>
    </source>
</evidence>